<accession>A0A2G4SNK4</accession>
<feature type="coiled-coil region" evidence="2">
    <location>
        <begin position="139"/>
        <end position="180"/>
    </location>
</feature>
<name>A0A2G4SNK4_RHIZD</name>
<proteinExistence type="predicted"/>
<keyword evidence="6" id="KW-1185">Reference proteome</keyword>
<sequence>MKYVEFSTGEDEFDANDVLKKEMTKDSLEVQLMEKNKRLESEYTQMKVSYADIKKENERNIKLTEELNTKIAEQTKLVQRLEEDLLRLGQKTDQPDTFTASRNGSSTNLATLTTEHTPRQSLESIREDKSILPIVMSQRDRFRQKNAELEERLKSLETALQEANMEVSSLKSDNLKLYERLKFVHVWKEGQQERNDSIALNMGSESSTIPSMRQFKRTKLSDDPADKYSRLYEESMNPFTQFHRKEEIRRYNALNPAEKLTLKLTRVLFSHKWSRYFFIVYSLLLHLLVVVTLYQLSLWECRHDHEAINFPTNNDDALSGN</sequence>
<evidence type="ECO:0000313" key="5">
    <source>
        <dbReference type="EMBL" id="PHZ09966.1"/>
    </source>
</evidence>
<evidence type="ECO:0000313" key="6">
    <source>
        <dbReference type="Proteomes" id="UP000242254"/>
    </source>
</evidence>
<dbReference type="STRING" id="1340429.A0A2G4SNK4"/>
<keyword evidence="3" id="KW-0812">Transmembrane</keyword>
<gene>
    <name evidence="5" type="ORF">RHIMIDRAFT_41184</name>
</gene>
<evidence type="ECO:0000259" key="4">
    <source>
        <dbReference type="Pfam" id="PF08172"/>
    </source>
</evidence>
<evidence type="ECO:0000256" key="2">
    <source>
        <dbReference type="SAM" id="Coils"/>
    </source>
</evidence>
<organism evidence="5 6">
    <name type="scientific">Rhizopus microsporus ATCC 52813</name>
    <dbReference type="NCBI Taxonomy" id="1340429"/>
    <lineage>
        <taxon>Eukaryota</taxon>
        <taxon>Fungi</taxon>
        <taxon>Fungi incertae sedis</taxon>
        <taxon>Mucoromycota</taxon>
        <taxon>Mucoromycotina</taxon>
        <taxon>Mucoromycetes</taxon>
        <taxon>Mucorales</taxon>
        <taxon>Mucorineae</taxon>
        <taxon>Rhizopodaceae</taxon>
        <taxon>Rhizopus</taxon>
    </lineage>
</organism>
<dbReference type="Proteomes" id="UP000242254">
    <property type="component" value="Unassembled WGS sequence"/>
</dbReference>
<keyword evidence="3" id="KW-1133">Transmembrane helix</keyword>
<dbReference type="PANTHER" id="PTHR14043">
    <property type="entry name" value="CCAAT DISPLACEMENT PROTEIN-RELATED"/>
    <property type="match status" value="1"/>
</dbReference>
<dbReference type="AlphaFoldDB" id="A0A2G4SNK4"/>
<dbReference type="GO" id="GO:0006891">
    <property type="term" value="P:intra-Golgi vesicle-mediated transport"/>
    <property type="evidence" value="ECO:0007669"/>
    <property type="project" value="InterPro"/>
</dbReference>
<dbReference type="EMBL" id="KZ303856">
    <property type="protein sequence ID" value="PHZ09966.1"/>
    <property type="molecule type" value="Genomic_DNA"/>
</dbReference>
<keyword evidence="3" id="KW-0472">Membrane</keyword>
<evidence type="ECO:0000256" key="1">
    <source>
        <dbReference type="ARBA" id="ARBA00023054"/>
    </source>
</evidence>
<protein>
    <recommendedName>
        <fullName evidence="4">CASP C-terminal domain-containing protein</fullName>
    </recommendedName>
</protein>
<dbReference type="GO" id="GO:0000139">
    <property type="term" value="C:Golgi membrane"/>
    <property type="evidence" value="ECO:0007669"/>
    <property type="project" value="InterPro"/>
</dbReference>
<dbReference type="RefSeq" id="XP_023463674.1">
    <property type="nucleotide sequence ID" value="XM_023615218.1"/>
</dbReference>
<evidence type="ECO:0000256" key="3">
    <source>
        <dbReference type="SAM" id="Phobius"/>
    </source>
</evidence>
<dbReference type="PANTHER" id="PTHR14043:SF2">
    <property type="entry name" value="HOMEOBOX PROTEIN CUT"/>
    <property type="match status" value="1"/>
</dbReference>
<keyword evidence="1 2" id="KW-0175">Coiled coil</keyword>
<feature type="domain" description="CASP C-terminal" evidence="4">
    <location>
        <begin position="64"/>
        <end position="297"/>
    </location>
</feature>
<reference evidence="5 6" key="1">
    <citation type="journal article" date="2016" name="Proc. Natl. Acad. Sci. U.S.A.">
        <title>Lipid metabolic changes in an early divergent fungus govern the establishment of a mutualistic symbiosis with endobacteria.</title>
        <authorList>
            <person name="Lastovetsky O.A."/>
            <person name="Gaspar M.L."/>
            <person name="Mondo S.J."/>
            <person name="LaButti K.M."/>
            <person name="Sandor L."/>
            <person name="Grigoriev I.V."/>
            <person name="Henry S.A."/>
            <person name="Pawlowska T.E."/>
        </authorList>
    </citation>
    <scope>NUCLEOTIDE SEQUENCE [LARGE SCALE GENOMIC DNA]</scope>
    <source>
        <strain evidence="5 6">ATCC 52813</strain>
    </source>
</reference>
<feature type="coiled-coil region" evidence="2">
    <location>
        <begin position="36"/>
        <end position="91"/>
    </location>
</feature>
<feature type="transmembrane region" description="Helical" evidence="3">
    <location>
        <begin position="276"/>
        <end position="296"/>
    </location>
</feature>
<dbReference type="InterPro" id="IPR012955">
    <property type="entry name" value="CASP_C"/>
</dbReference>
<dbReference type="GeneID" id="35446206"/>
<dbReference type="Pfam" id="PF08172">
    <property type="entry name" value="CASP_C"/>
    <property type="match status" value="1"/>
</dbReference>